<evidence type="ECO:0000256" key="1">
    <source>
        <dbReference type="SAM" id="MobiDB-lite"/>
    </source>
</evidence>
<dbReference type="InterPro" id="IPR000156">
    <property type="entry name" value="Ran_bind_dom"/>
</dbReference>
<dbReference type="CDD" id="cd13179">
    <property type="entry name" value="RanBD_RanBP1"/>
    <property type="match status" value="1"/>
</dbReference>
<feature type="compositionally biased region" description="Polar residues" evidence="1">
    <location>
        <begin position="214"/>
        <end position="225"/>
    </location>
</feature>
<dbReference type="GO" id="GO:0005096">
    <property type="term" value="F:GTPase activator activity"/>
    <property type="evidence" value="ECO:0007669"/>
    <property type="project" value="TreeGrafter"/>
</dbReference>
<dbReference type="InterPro" id="IPR011993">
    <property type="entry name" value="PH-like_dom_sf"/>
</dbReference>
<organism evidence="2 3">
    <name type="scientific">Owenia fusiformis</name>
    <name type="common">Polychaete worm</name>
    <dbReference type="NCBI Taxonomy" id="6347"/>
    <lineage>
        <taxon>Eukaryota</taxon>
        <taxon>Metazoa</taxon>
        <taxon>Spiralia</taxon>
        <taxon>Lophotrochozoa</taxon>
        <taxon>Annelida</taxon>
        <taxon>Polychaeta</taxon>
        <taxon>Sedentaria</taxon>
        <taxon>Canalipalpata</taxon>
        <taxon>Sabellida</taxon>
        <taxon>Oweniida</taxon>
        <taxon>Oweniidae</taxon>
        <taxon>Owenia</taxon>
    </lineage>
</organism>
<keyword evidence="3" id="KW-1185">Reference proteome</keyword>
<dbReference type="PANTHER" id="PTHR23138:SF94">
    <property type="entry name" value="RAN BINDING PROTEIN 1"/>
    <property type="match status" value="1"/>
</dbReference>
<evidence type="ECO:0000313" key="3">
    <source>
        <dbReference type="Proteomes" id="UP000749559"/>
    </source>
</evidence>
<feature type="compositionally biased region" description="Basic and acidic residues" evidence="1">
    <location>
        <begin position="169"/>
        <end position="213"/>
    </location>
</feature>
<feature type="compositionally biased region" description="Low complexity" evidence="1">
    <location>
        <begin position="153"/>
        <end position="164"/>
    </location>
</feature>
<dbReference type="PANTHER" id="PTHR23138">
    <property type="entry name" value="RAN BINDING PROTEIN"/>
    <property type="match status" value="1"/>
</dbReference>
<dbReference type="InterPro" id="IPR045255">
    <property type="entry name" value="RanBP1-like"/>
</dbReference>
<dbReference type="GO" id="GO:0006913">
    <property type="term" value="P:nucleocytoplasmic transport"/>
    <property type="evidence" value="ECO:0007669"/>
    <property type="project" value="InterPro"/>
</dbReference>
<evidence type="ECO:0000313" key="2">
    <source>
        <dbReference type="EMBL" id="CAH1802378.1"/>
    </source>
</evidence>
<dbReference type="InterPro" id="IPR045256">
    <property type="entry name" value="RanBP1_RanBD"/>
</dbReference>
<dbReference type="SMART" id="SM00160">
    <property type="entry name" value="RanBD"/>
    <property type="match status" value="1"/>
</dbReference>
<dbReference type="SUPFAM" id="SSF50729">
    <property type="entry name" value="PH domain-like"/>
    <property type="match status" value="1"/>
</dbReference>
<dbReference type="EMBL" id="CAIIXF020000012">
    <property type="protein sequence ID" value="CAH1802378.1"/>
    <property type="molecule type" value="Genomic_DNA"/>
</dbReference>
<dbReference type="FunFam" id="2.30.29.30:FF:000136">
    <property type="entry name" value="Ran-specific GTPase-activating protein-like"/>
    <property type="match status" value="1"/>
</dbReference>
<dbReference type="AlphaFoldDB" id="A0A8J1TLJ7"/>
<accession>A0A8J1TLJ7</accession>
<gene>
    <name evidence="2" type="ORF">OFUS_LOCUS26061</name>
</gene>
<name>A0A8J1TLJ7_OWEFU</name>
<comment type="caution">
    <text evidence="2">The sequence shown here is derived from an EMBL/GenBank/DDBJ whole genome shotgun (WGS) entry which is preliminary data.</text>
</comment>
<reference evidence="2" key="1">
    <citation type="submission" date="2022-03" db="EMBL/GenBank/DDBJ databases">
        <authorList>
            <person name="Martin C."/>
        </authorList>
    </citation>
    <scope>NUCLEOTIDE SEQUENCE</scope>
</reference>
<dbReference type="Proteomes" id="UP000749559">
    <property type="component" value="Unassembled WGS sequence"/>
</dbReference>
<dbReference type="OrthoDB" id="2357150at2759"/>
<dbReference type="GO" id="GO:0005737">
    <property type="term" value="C:cytoplasm"/>
    <property type="evidence" value="ECO:0007669"/>
    <property type="project" value="TreeGrafter"/>
</dbReference>
<sequence>MSDDKHDEQDNPDIHFEPIVQLPPVIETTSLEADEDVLIKLRAKLFRFDNESEPTEWKDRGTGDVKILKHKRENRSRVLMRRDKTHKICANHFLNPAMELKPNCGSEKAWVWSVAADFADEEAKPELLAIRFGNAENAQKFKAKFDEAKQFCSSPSKDSAESPSQNGDASDKKDTSTQESPTKTETKTEESKSADDVTKKLEELTVKEGDKTELSNGTKPENTDS</sequence>
<feature type="region of interest" description="Disordered" evidence="1">
    <location>
        <begin position="152"/>
        <end position="225"/>
    </location>
</feature>
<dbReference type="PROSITE" id="PS50196">
    <property type="entry name" value="RANBD1"/>
    <property type="match status" value="1"/>
</dbReference>
<protein>
    <submittedName>
        <fullName evidence="2">Uncharacterized protein</fullName>
    </submittedName>
</protein>
<dbReference type="Gene3D" id="2.30.29.30">
    <property type="entry name" value="Pleckstrin-homology domain (PH domain)/Phosphotyrosine-binding domain (PTB)"/>
    <property type="match status" value="1"/>
</dbReference>
<dbReference type="GO" id="GO:0005643">
    <property type="term" value="C:nuclear pore"/>
    <property type="evidence" value="ECO:0007669"/>
    <property type="project" value="TreeGrafter"/>
</dbReference>
<dbReference type="Pfam" id="PF00638">
    <property type="entry name" value="Ran_BP1"/>
    <property type="match status" value="1"/>
</dbReference>
<proteinExistence type="predicted"/>